<proteinExistence type="predicted"/>
<keyword evidence="2" id="KW-1185">Reference proteome</keyword>
<organism evidence="1 2">
    <name type="scientific">Paramicrosporidium saccamoebae</name>
    <dbReference type="NCBI Taxonomy" id="1246581"/>
    <lineage>
        <taxon>Eukaryota</taxon>
        <taxon>Fungi</taxon>
        <taxon>Fungi incertae sedis</taxon>
        <taxon>Cryptomycota</taxon>
        <taxon>Cryptomycota incertae sedis</taxon>
        <taxon>Paramicrosporidium</taxon>
    </lineage>
</organism>
<accession>A0A2H9TNW1</accession>
<reference evidence="1 2" key="1">
    <citation type="submission" date="2016-10" db="EMBL/GenBank/DDBJ databases">
        <title>The genome of Paramicrosporidium saccamoebae is the missing link in understanding Cryptomycota and Microsporidia evolution.</title>
        <authorList>
            <person name="Quandt C.A."/>
            <person name="Beaudet D."/>
            <person name="Corsaro D."/>
            <person name="Michel R."/>
            <person name="Corradi N."/>
            <person name="James T."/>
        </authorList>
    </citation>
    <scope>NUCLEOTIDE SEQUENCE [LARGE SCALE GENOMIC DNA]</scope>
    <source>
        <strain evidence="1 2">KSL3</strain>
    </source>
</reference>
<name>A0A2H9TNW1_9FUNG</name>
<evidence type="ECO:0000313" key="2">
    <source>
        <dbReference type="Proteomes" id="UP000240830"/>
    </source>
</evidence>
<dbReference type="AlphaFoldDB" id="A0A2H9TNW1"/>
<protein>
    <submittedName>
        <fullName evidence="1">Uncharacterized protein</fullName>
    </submittedName>
</protein>
<evidence type="ECO:0000313" key="1">
    <source>
        <dbReference type="EMBL" id="PJF19433.1"/>
    </source>
</evidence>
<comment type="caution">
    <text evidence="1">The sequence shown here is derived from an EMBL/GenBank/DDBJ whole genome shotgun (WGS) entry which is preliminary data.</text>
</comment>
<gene>
    <name evidence="1" type="ORF">PSACC_00775</name>
</gene>
<sequence>MGDSTFDEIFEIERKLRTGTPDIQAVALASIPLLMSNCAPLSVSNLFFRLTSHFLTVRDPAIVQTFRLCAPYSMHLGLHAEEMVRRLGVVWDSNDVRARGMVLCIYGWLADGCTGVAEAVWRVQQSMGREGEEEYEAAVMAAQKMVQVDPQRVLSAVADNALALYCRLGQYSFLRPKILQVLSFPSGDCNLEKTIFYTLAAQISQEAVFRTVLFETLTSIALRIESLALPCLDIFTQHGVDTANIRSAYQ</sequence>
<dbReference type="Proteomes" id="UP000240830">
    <property type="component" value="Unassembled WGS sequence"/>
</dbReference>
<dbReference type="EMBL" id="MTSL01000065">
    <property type="protein sequence ID" value="PJF19433.1"/>
    <property type="molecule type" value="Genomic_DNA"/>
</dbReference>